<dbReference type="InterPro" id="IPR004590">
    <property type="entry name" value="ssDNA_annealing_RecT"/>
</dbReference>
<evidence type="ECO:0000313" key="3">
    <source>
        <dbReference type="Proteomes" id="UP000004459"/>
    </source>
</evidence>
<dbReference type="InterPro" id="IPR018330">
    <property type="entry name" value="RecT_fam"/>
</dbReference>
<sequence>MSNAVATQAQRPKFSVMISTPGYQKMINNTLRDPKKAQRFVASITSAVATNPALQECDPATILSGALLGESLNLSPSPQLGQYYLVPFKNKAKYDRQGNLIKPETTDAQFVLGYKGYIQLALRSGYYKHLNVIAVKAGELVRFDPLTEEVEVNLNPDELAREDSATVGYLAMFEYLNGFRKTIYWSRDKMEAHALRYSKGYAAKKGYTFWEKDFDAMAFKTMLRQLISKWGVMSIELQTAFEADAVAAEDGDYIQTPPAELPEPVQYEPQEGDGNEASGDTGDEQVNLNDL</sequence>
<proteinExistence type="predicted"/>
<dbReference type="EMBL" id="AGCK01000060">
    <property type="protein sequence ID" value="EHM53670.1"/>
    <property type="molecule type" value="Genomic_DNA"/>
</dbReference>
<dbReference type="GeneID" id="63974452"/>
<evidence type="ECO:0000256" key="1">
    <source>
        <dbReference type="SAM" id="MobiDB-lite"/>
    </source>
</evidence>
<feature type="region of interest" description="Disordered" evidence="1">
    <location>
        <begin position="252"/>
        <end position="291"/>
    </location>
</feature>
<comment type="caution">
    <text evidence="2">The sequence shown here is derived from an EMBL/GenBank/DDBJ whole genome shotgun (WGS) entry which is preliminary data.</text>
</comment>
<accession>G9YN43</accession>
<dbReference type="RefSeq" id="WP_007489191.1">
    <property type="nucleotide sequence ID" value="NZ_JH417672.1"/>
</dbReference>
<dbReference type="Pfam" id="PF03837">
    <property type="entry name" value="RecT"/>
    <property type="match status" value="1"/>
</dbReference>
<dbReference type="GO" id="GO:0006259">
    <property type="term" value="P:DNA metabolic process"/>
    <property type="evidence" value="ECO:0007669"/>
    <property type="project" value="InterPro"/>
</dbReference>
<reference evidence="2 3" key="1">
    <citation type="submission" date="2011-08" db="EMBL/GenBank/DDBJ databases">
        <authorList>
            <person name="Weinstock G."/>
            <person name="Sodergren E."/>
            <person name="Clifton S."/>
            <person name="Fulton L."/>
            <person name="Fulton B."/>
            <person name="Courtney L."/>
            <person name="Fronick C."/>
            <person name="Harrison M."/>
            <person name="Strong C."/>
            <person name="Farmer C."/>
            <person name="Delahaunty K."/>
            <person name="Markovic C."/>
            <person name="Hall O."/>
            <person name="Minx P."/>
            <person name="Tomlinson C."/>
            <person name="Mitreva M."/>
            <person name="Hou S."/>
            <person name="Chen J."/>
            <person name="Wollam A."/>
            <person name="Pepin K.H."/>
            <person name="Johnson M."/>
            <person name="Bhonagiri V."/>
            <person name="Zhang X."/>
            <person name="Suruliraj S."/>
            <person name="Warren W."/>
            <person name="Chinwalla A."/>
            <person name="Mardis E.R."/>
            <person name="Wilson R.K."/>
        </authorList>
    </citation>
    <scope>NUCLEOTIDE SEQUENCE [LARGE SCALE GENOMIC DNA]</scope>
    <source>
        <strain evidence="2 3">ATCC 29863</strain>
    </source>
</reference>
<dbReference type="PATRIC" id="fig|411475.3.peg.796"/>
<protein>
    <submittedName>
        <fullName evidence="2">Recombinase, phage RecT family</fullName>
    </submittedName>
</protein>
<dbReference type="NCBIfam" id="TIGR00616">
    <property type="entry name" value="rect"/>
    <property type="match status" value="1"/>
</dbReference>
<dbReference type="Proteomes" id="UP000004459">
    <property type="component" value="Unassembled WGS sequence"/>
</dbReference>
<organism evidence="2 3">
    <name type="scientific">Flavonifractor plautii ATCC 29863</name>
    <dbReference type="NCBI Taxonomy" id="411475"/>
    <lineage>
        <taxon>Bacteria</taxon>
        <taxon>Bacillati</taxon>
        <taxon>Bacillota</taxon>
        <taxon>Clostridia</taxon>
        <taxon>Eubacteriales</taxon>
        <taxon>Oscillospiraceae</taxon>
        <taxon>Flavonifractor</taxon>
    </lineage>
</organism>
<name>G9YN43_FLAPL</name>
<evidence type="ECO:0000313" key="2">
    <source>
        <dbReference type="EMBL" id="EHM53670.1"/>
    </source>
</evidence>
<dbReference type="AlphaFoldDB" id="G9YN43"/>
<dbReference type="HOGENOM" id="CLU_071046_1_0_9"/>
<gene>
    <name evidence="2" type="ORF">HMPREF0372_00915</name>
</gene>
<dbReference type="GO" id="GO:0003677">
    <property type="term" value="F:DNA binding"/>
    <property type="evidence" value="ECO:0007669"/>
    <property type="project" value="InterPro"/>
</dbReference>